<evidence type="ECO:0000313" key="8">
    <source>
        <dbReference type="Proteomes" id="UP000000383"/>
    </source>
</evidence>
<dbReference type="PANTHER" id="PTHR30250">
    <property type="entry name" value="PST FAMILY PREDICTED COLANIC ACID TRANSPORTER"/>
    <property type="match status" value="1"/>
</dbReference>
<feature type="transmembrane region" description="Helical" evidence="6">
    <location>
        <begin position="36"/>
        <end position="56"/>
    </location>
</feature>
<comment type="subcellular location">
    <subcellularLocation>
        <location evidence="1">Cell membrane</location>
        <topology evidence="1">Multi-pass membrane protein</topology>
    </subcellularLocation>
</comment>
<dbReference type="CDD" id="cd13128">
    <property type="entry name" value="MATE_Wzx_like"/>
    <property type="match status" value="1"/>
</dbReference>
<keyword evidence="4 6" id="KW-1133">Transmembrane helix</keyword>
<dbReference type="AlphaFoldDB" id="D7DHT3"/>
<feature type="transmembrane region" description="Helical" evidence="6">
    <location>
        <begin position="305"/>
        <end position="328"/>
    </location>
</feature>
<feature type="transmembrane region" description="Helical" evidence="6">
    <location>
        <begin position="426"/>
        <end position="445"/>
    </location>
</feature>
<feature type="transmembrane region" description="Helical" evidence="6">
    <location>
        <begin position="156"/>
        <end position="175"/>
    </location>
</feature>
<feature type="transmembrane region" description="Helical" evidence="6">
    <location>
        <begin position="181"/>
        <end position="201"/>
    </location>
</feature>
<organism evidence="7 8">
    <name type="scientific">Methylotenera versatilis (strain 301)</name>
    <dbReference type="NCBI Taxonomy" id="666681"/>
    <lineage>
        <taxon>Bacteria</taxon>
        <taxon>Pseudomonadati</taxon>
        <taxon>Pseudomonadota</taxon>
        <taxon>Betaproteobacteria</taxon>
        <taxon>Nitrosomonadales</taxon>
        <taxon>Methylophilaceae</taxon>
        <taxon>Methylotenera</taxon>
    </lineage>
</organism>
<accession>D7DHT3</accession>
<dbReference type="RefSeq" id="WP_013147933.1">
    <property type="nucleotide sequence ID" value="NC_014207.1"/>
</dbReference>
<dbReference type="EMBL" id="CP002056">
    <property type="protein sequence ID" value="ADI29618.1"/>
    <property type="molecule type" value="Genomic_DNA"/>
</dbReference>
<dbReference type="Proteomes" id="UP000000383">
    <property type="component" value="Chromosome"/>
</dbReference>
<evidence type="ECO:0000313" key="7">
    <source>
        <dbReference type="EMBL" id="ADI29618.1"/>
    </source>
</evidence>
<evidence type="ECO:0000256" key="3">
    <source>
        <dbReference type="ARBA" id="ARBA00022692"/>
    </source>
</evidence>
<feature type="transmembrane region" description="Helical" evidence="6">
    <location>
        <begin position="340"/>
        <end position="361"/>
    </location>
</feature>
<name>D7DHT3_METV0</name>
<dbReference type="Pfam" id="PF01943">
    <property type="entry name" value="Polysacc_synt"/>
    <property type="match status" value="1"/>
</dbReference>
<proteinExistence type="predicted"/>
<feature type="transmembrane region" description="Helical" evidence="6">
    <location>
        <begin position="268"/>
        <end position="285"/>
    </location>
</feature>
<keyword evidence="5 6" id="KW-0472">Membrane</keyword>
<feature type="transmembrane region" description="Helical" evidence="6">
    <location>
        <begin position="7"/>
        <end position="30"/>
    </location>
</feature>
<keyword evidence="2" id="KW-1003">Cell membrane</keyword>
<keyword evidence="3 6" id="KW-0812">Transmembrane</keyword>
<feature type="transmembrane region" description="Helical" evidence="6">
    <location>
        <begin position="77"/>
        <end position="102"/>
    </location>
</feature>
<dbReference type="KEGG" id="meh:M301_1234"/>
<sequence length="486" mass="54421">MIKKNIIWNFIGSLLPLLVGVMVFPLIIKAYGTERFGILTIAWSLVGYFSLFDMGLSRALTQMVSEKISKNTNDYEIVEMIHTAFRIMWLLGAIGGFILWLISSWLAHNVLSVSPGIEQETIHTFSILAISIPFVVHTSALRGVMDALQLFKQASLIRMLLGIGTFLGPYFSSLYSNSLIYAAYALVLVRFVGWIMHLYAVNSTSLLSNESASYNCKWLKQLFTFGGWMTISNIIGPLMIYLDRFVIAAMLGTTAVAYYVAPYEVITKLWVIPAAFSGVLFPLFAQEWRTNPLTAAKMLNQGISYVLILSYPAVLLAALFSNEWLAFWLSKEFAVKGSHLVCWLAAGVLVNSVAQIIYAKIQGAGRADWTAKLHLAESIPYWIFLWLAIKQFGIEGAAMAWFFRVSVDTLGLAYFAGKLNVANKHSMKAPLVLTSLSVIPLISSIYIEDIIFRSILAMVIMFLYGLLALRRLHRDDAFMYLKGFFS</sequence>
<protein>
    <submittedName>
        <fullName evidence="7">Polysaccharide biosynthesis protein</fullName>
    </submittedName>
</protein>
<dbReference type="STRING" id="666681.M301_1234"/>
<gene>
    <name evidence="7" type="ordered locus">M301_1234</name>
</gene>
<dbReference type="GO" id="GO:0005886">
    <property type="term" value="C:plasma membrane"/>
    <property type="evidence" value="ECO:0007669"/>
    <property type="project" value="UniProtKB-SubCell"/>
</dbReference>
<evidence type="ECO:0000256" key="6">
    <source>
        <dbReference type="SAM" id="Phobius"/>
    </source>
</evidence>
<dbReference type="InterPro" id="IPR002797">
    <property type="entry name" value="Polysacc_synth"/>
</dbReference>
<feature type="transmembrane region" description="Helical" evidence="6">
    <location>
        <begin position="451"/>
        <end position="469"/>
    </location>
</feature>
<evidence type="ECO:0000256" key="5">
    <source>
        <dbReference type="ARBA" id="ARBA00023136"/>
    </source>
</evidence>
<feature type="transmembrane region" description="Helical" evidence="6">
    <location>
        <begin position="245"/>
        <end position="261"/>
    </location>
</feature>
<reference evidence="7 8" key="2">
    <citation type="journal article" date="2011" name="J. Bacteriol.">
        <title>Genomes of three methylotrophs from a single niche uncover genetic and metabolic divergence of Methylophilaceae.</title>
        <authorList>
            <person name="Lapidus A."/>
            <person name="Clum A."/>
            <person name="Labutti K."/>
            <person name="Kaluzhnaya M.G."/>
            <person name="Lim S."/>
            <person name="Beck D.A."/>
            <person name="Glavina Del Rio T."/>
            <person name="Nolan M."/>
            <person name="Mavromatis K."/>
            <person name="Huntemann M."/>
            <person name="Lucas S."/>
            <person name="Lidstrom M.E."/>
            <person name="Ivanova N."/>
            <person name="Chistoserdova L."/>
        </authorList>
    </citation>
    <scope>NUCLEOTIDE SEQUENCE [LARGE SCALE GENOMIC DNA]</scope>
    <source>
        <strain evidence="7 8">301</strain>
    </source>
</reference>
<feature type="transmembrane region" description="Helical" evidence="6">
    <location>
        <begin position="222"/>
        <end position="239"/>
    </location>
</feature>
<keyword evidence="8" id="KW-1185">Reference proteome</keyword>
<dbReference type="HOGENOM" id="CLU_040633_0_0_4"/>
<feature type="transmembrane region" description="Helical" evidence="6">
    <location>
        <begin position="122"/>
        <end position="144"/>
    </location>
</feature>
<evidence type="ECO:0000256" key="1">
    <source>
        <dbReference type="ARBA" id="ARBA00004651"/>
    </source>
</evidence>
<dbReference type="InterPro" id="IPR050833">
    <property type="entry name" value="Poly_Biosynth_Transport"/>
</dbReference>
<reference evidence="8" key="1">
    <citation type="submission" date="2010-05" db="EMBL/GenBank/DDBJ databases">
        <title>Complete sequence of Methylotenera sp. 301.</title>
        <authorList>
            <person name="Lucas S."/>
            <person name="Copeland A."/>
            <person name="Lapidus A."/>
            <person name="Cheng J.-F."/>
            <person name="Bruce D."/>
            <person name="Goodwin L."/>
            <person name="Pitluck S."/>
            <person name="Clum A."/>
            <person name="Land M."/>
            <person name="Hauser L."/>
            <person name="Kyrpides N."/>
            <person name="Ivanova N."/>
            <person name="Chistoservova L."/>
            <person name="Kalyuzhnaya M."/>
            <person name="Woyke T."/>
        </authorList>
    </citation>
    <scope>NUCLEOTIDE SEQUENCE [LARGE SCALE GENOMIC DNA]</scope>
    <source>
        <strain evidence="8">301</strain>
    </source>
</reference>
<evidence type="ECO:0000256" key="2">
    <source>
        <dbReference type="ARBA" id="ARBA00022475"/>
    </source>
</evidence>
<evidence type="ECO:0000256" key="4">
    <source>
        <dbReference type="ARBA" id="ARBA00022989"/>
    </source>
</evidence>
<dbReference type="PANTHER" id="PTHR30250:SF11">
    <property type="entry name" value="O-ANTIGEN TRANSPORTER-RELATED"/>
    <property type="match status" value="1"/>
</dbReference>
<dbReference type="eggNOG" id="COG2244">
    <property type="taxonomic scope" value="Bacteria"/>
</dbReference>